<keyword evidence="5" id="KW-0677">Repeat</keyword>
<feature type="region of interest" description="Disordered" evidence="9">
    <location>
        <begin position="359"/>
        <end position="422"/>
    </location>
</feature>
<dbReference type="InterPro" id="IPR044066">
    <property type="entry name" value="TRIAD_supradom"/>
</dbReference>
<dbReference type="Pfam" id="PF01485">
    <property type="entry name" value="IBR"/>
    <property type="match status" value="1"/>
</dbReference>
<feature type="compositionally biased region" description="Basic and acidic residues" evidence="9">
    <location>
        <begin position="21"/>
        <end position="39"/>
    </location>
</feature>
<reference evidence="11" key="1">
    <citation type="journal article" date="2020" name="Stud. Mycol.">
        <title>101 Dothideomycetes genomes: a test case for predicting lifestyles and emergence of pathogens.</title>
        <authorList>
            <person name="Haridas S."/>
            <person name="Albert R."/>
            <person name="Binder M."/>
            <person name="Bloem J."/>
            <person name="Labutti K."/>
            <person name="Salamov A."/>
            <person name="Andreopoulos B."/>
            <person name="Baker S."/>
            <person name="Barry K."/>
            <person name="Bills G."/>
            <person name="Bluhm B."/>
            <person name="Cannon C."/>
            <person name="Castanera R."/>
            <person name="Culley D."/>
            <person name="Daum C."/>
            <person name="Ezra D."/>
            <person name="Gonzalez J."/>
            <person name="Henrissat B."/>
            <person name="Kuo A."/>
            <person name="Liang C."/>
            <person name="Lipzen A."/>
            <person name="Lutzoni F."/>
            <person name="Magnuson J."/>
            <person name="Mondo S."/>
            <person name="Nolan M."/>
            <person name="Ohm R."/>
            <person name="Pangilinan J."/>
            <person name="Park H.-J."/>
            <person name="Ramirez L."/>
            <person name="Alfaro M."/>
            <person name="Sun H."/>
            <person name="Tritt A."/>
            <person name="Yoshinaga Y."/>
            <person name="Zwiers L.-H."/>
            <person name="Turgeon B."/>
            <person name="Goodwin S."/>
            <person name="Spatafora J."/>
            <person name="Crous P."/>
            <person name="Grigoriev I."/>
        </authorList>
    </citation>
    <scope>NUCLEOTIDE SEQUENCE</scope>
    <source>
        <strain evidence="11">CBS 107.79</strain>
    </source>
</reference>
<keyword evidence="6" id="KW-0863">Zinc-finger</keyword>
<evidence type="ECO:0000256" key="2">
    <source>
        <dbReference type="ARBA" id="ARBA00012251"/>
    </source>
</evidence>
<proteinExistence type="predicted"/>
<feature type="compositionally biased region" description="Polar residues" evidence="9">
    <location>
        <begin position="46"/>
        <end position="58"/>
    </location>
</feature>
<organism evidence="11 12">
    <name type="scientific">Bimuria novae-zelandiae CBS 107.79</name>
    <dbReference type="NCBI Taxonomy" id="1447943"/>
    <lineage>
        <taxon>Eukaryota</taxon>
        <taxon>Fungi</taxon>
        <taxon>Dikarya</taxon>
        <taxon>Ascomycota</taxon>
        <taxon>Pezizomycotina</taxon>
        <taxon>Dothideomycetes</taxon>
        <taxon>Pleosporomycetidae</taxon>
        <taxon>Pleosporales</taxon>
        <taxon>Massarineae</taxon>
        <taxon>Didymosphaeriaceae</taxon>
        <taxon>Bimuria</taxon>
    </lineage>
</organism>
<dbReference type="CDD" id="cd22584">
    <property type="entry name" value="Rcat_RBR_unk"/>
    <property type="match status" value="1"/>
</dbReference>
<dbReference type="PANTHER" id="PTHR11685">
    <property type="entry name" value="RBR FAMILY RING FINGER AND IBR DOMAIN-CONTAINING"/>
    <property type="match status" value="1"/>
</dbReference>
<dbReference type="GO" id="GO:0016567">
    <property type="term" value="P:protein ubiquitination"/>
    <property type="evidence" value="ECO:0007669"/>
    <property type="project" value="InterPro"/>
</dbReference>
<feature type="region of interest" description="Disordered" evidence="9">
    <location>
        <begin position="313"/>
        <end position="347"/>
    </location>
</feature>
<evidence type="ECO:0000256" key="7">
    <source>
        <dbReference type="ARBA" id="ARBA00022786"/>
    </source>
</evidence>
<feature type="compositionally biased region" description="Low complexity" evidence="9">
    <location>
        <begin position="539"/>
        <end position="559"/>
    </location>
</feature>
<dbReference type="AlphaFoldDB" id="A0A6A5V2N6"/>
<evidence type="ECO:0000313" key="11">
    <source>
        <dbReference type="EMBL" id="KAF1971274.1"/>
    </source>
</evidence>
<feature type="compositionally biased region" description="Polar residues" evidence="9">
    <location>
        <begin position="72"/>
        <end position="83"/>
    </location>
</feature>
<keyword evidence="7" id="KW-0833">Ubl conjugation pathway</keyword>
<evidence type="ECO:0000256" key="9">
    <source>
        <dbReference type="SAM" id="MobiDB-lite"/>
    </source>
</evidence>
<evidence type="ECO:0000256" key="4">
    <source>
        <dbReference type="ARBA" id="ARBA00022723"/>
    </source>
</evidence>
<name>A0A6A5V2N6_9PLEO</name>
<evidence type="ECO:0000313" key="12">
    <source>
        <dbReference type="Proteomes" id="UP000800036"/>
    </source>
</evidence>
<keyword evidence="3" id="KW-0808">Transferase</keyword>
<evidence type="ECO:0000256" key="6">
    <source>
        <dbReference type="ARBA" id="ARBA00022771"/>
    </source>
</evidence>
<dbReference type="GO" id="GO:0061630">
    <property type="term" value="F:ubiquitin protein ligase activity"/>
    <property type="evidence" value="ECO:0007669"/>
    <property type="project" value="UniProtKB-EC"/>
</dbReference>
<dbReference type="OrthoDB" id="10009520at2759"/>
<feature type="compositionally biased region" description="Acidic residues" evidence="9">
    <location>
        <begin position="409"/>
        <end position="420"/>
    </location>
</feature>
<dbReference type="PROSITE" id="PS51873">
    <property type="entry name" value="TRIAD"/>
    <property type="match status" value="1"/>
</dbReference>
<feature type="region of interest" description="Disordered" evidence="9">
    <location>
        <begin position="1"/>
        <end position="83"/>
    </location>
</feature>
<dbReference type="SUPFAM" id="SSF57850">
    <property type="entry name" value="RING/U-box"/>
    <property type="match status" value="1"/>
</dbReference>
<evidence type="ECO:0000256" key="8">
    <source>
        <dbReference type="ARBA" id="ARBA00022833"/>
    </source>
</evidence>
<keyword evidence="8" id="KW-0862">Zinc</keyword>
<feature type="domain" description="RING-type" evidence="10">
    <location>
        <begin position="98"/>
        <end position="318"/>
    </location>
</feature>
<gene>
    <name evidence="11" type="ORF">BU23DRAFT_556084</name>
</gene>
<dbReference type="InterPro" id="IPR031127">
    <property type="entry name" value="E3_UB_ligase_RBR"/>
</dbReference>
<feature type="compositionally biased region" description="Polar residues" evidence="9">
    <location>
        <begin position="359"/>
        <end position="377"/>
    </location>
</feature>
<protein>
    <recommendedName>
        <fullName evidence="2">RBR-type E3 ubiquitin transferase</fullName>
        <ecNumber evidence="2">2.3.2.31</ecNumber>
    </recommendedName>
</protein>
<keyword evidence="4" id="KW-0479">Metal-binding</keyword>
<dbReference type="InterPro" id="IPR002867">
    <property type="entry name" value="IBR_dom"/>
</dbReference>
<keyword evidence="12" id="KW-1185">Reference proteome</keyword>
<comment type="catalytic activity">
    <reaction evidence="1">
        <text>[E2 ubiquitin-conjugating enzyme]-S-ubiquitinyl-L-cysteine + [acceptor protein]-L-lysine = [E2 ubiquitin-conjugating enzyme]-L-cysteine + [acceptor protein]-N(6)-ubiquitinyl-L-lysine.</text>
        <dbReference type="EC" id="2.3.2.31"/>
    </reaction>
</comment>
<dbReference type="GO" id="GO:0008270">
    <property type="term" value="F:zinc ion binding"/>
    <property type="evidence" value="ECO:0007669"/>
    <property type="project" value="UniProtKB-KW"/>
</dbReference>
<dbReference type="EMBL" id="ML976694">
    <property type="protein sequence ID" value="KAF1971274.1"/>
    <property type="molecule type" value="Genomic_DNA"/>
</dbReference>
<dbReference type="EC" id="2.3.2.31" evidence="2"/>
<evidence type="ECO:0000256" key="1">
    <source>
        <dbReference type="ARBA" id="ARBA00001798"/>
    </source>
</evidence>
<sequence length="671" mass="74179">MGSKLSRSVREHKATTQQDTPSRHDQLQMEPRQDAHEPQQTEDDTTATSAHDTQHTTPASPPDNDAMDIDQPTRTSTDSPSSANLRELEQLPGALSGELAACLICTTPCDEADGDSSKAIYPCSKCDNAYCVPCLKNVFIDACKDVSRMPPRCCNQIPLHHVRPYLTQQEVTVFKAKYEEWGTPNPFYCPVPHCSTFIPNYLLPRMRTNANGKQRVDSGIGTPTGPTVSCPKCEATICTTCRNLAHADGICNPLQFHGIDKETEGLLKRWGYKKCPKCGNGVKRMFGCSHMECRCGAHFCWVCMQGRDSCTGECDDEDDEEDDGYSEPDEEENEEEEELELEEATPPESNLAHVFPHLSSTVQSDNPPASTANTTHPMTEDFEPSTRPTAPAPSTRNLDGGGGRYWENQDLDFGDEPSDDYQDRSWDCDHNFDTAKVKLADAFAKRSPDTAMECMKCWGPIHPEVEMPRSVRTGKPQPLTTTAGPASRPAQSPPRLRRSDMNSVKEYFDSVHARVRRSMRGSSSASAPLPISRSMEGFSQPSTSATSLSASPASFHSSSMPPPTACSQDTTTERVVDLYGNTVATTKKRKHAEHDDDMPDWVLEVAANEEQGTRLTFATRSTPFSFAHECYHCGLLVCHRCKERLKEEADAKLEANTGTASDAEDYQDHEI</sequence>
<feature type="compositionally biased region" description="Acidic residues" evidence="9">
    <location>
        <begin position="313"/>
        <end position="345"/>
    </location>
</feature>
<dbReference type="Proteomes" id="UP000800036">
    <property type="component" value="Unassembled WGS sequence"/>
</dbReference>
<evidence type="ECO:0000256" key="3">
    <source>
        <dbReference type="ARBA" id="ARBA00022679"/>
    </source>
</evidence>
<evidence type="ECO:0000256" key="5">
    <source>
        <dbReference type="ARBA" id="ARBA00022737"/>
    </source>
</evidence>
<feature type="compositionally biased region" description="Low complexity" evidence="9">
    <location>
        <begin position="385"/>
        <end position="396"/>
    </location>
</feature>
<accession>A0A6A5V2N6</accession>
<evidence type="ECO:0000259" key="10">
    <source>
        <dbReference type="PROSITE" id="PS51873"/>
    </source>
</evidence>
<dbReference type="Gene3D" id="1.20.120.1750">
    <property type="match status" value="1"/>
</dbReference>
<feature type="region of interest" description="Disordered" evidence="9">
    <location>
        <begin position="516"/>
        <end position="573"/>
    </location>
</feature>
<feature type="region of interest" description="Disordered" evidence="9">
    <location>
        <begin position="468"/>
        <end position="502"/>
    </location>
</feature>